<keyword evidence="1" id="KW-1133">Transmembrane helix</keyword>
<accession>A0A6V8L0F0</accession>
<dbReference type="RefSeq" id="WP_173077156.1">
    <property type="nucleotide sequence ID" value="NZ_BAABJB010000002.1"/>
</dbReference>
<evidence type="ECO:0000313" key="2">
    <source>
        <dbReference type="EMBL" id="GFJ89574.1"/>
    </source>
</evidence>
<sequence>MVLYKAAVWAANNEPILEVARRRPRMGGASLIAGLCCLVVVAIVVLGLMMAARGRRGRR</sequence>
<feature type="transmembrane region" description="Helical" evidence="1">
    <location>
        <begin position="31"/>
        <end position="52"/>
    </location>
</feature>
<evidence type="ECO:0000256" key="1">
    <source>
        <dbReference type="SAM" id="Phobius"/>
    </source>
</evidence>
<name>A0A6V8L0F0_9ACTN</name>
<keyword evidence="1" id="KW-0472">Membrane</keyword>
<dbReference type="Proteomes" id="UP000482960">
    <property type="component" value="Unassembled WGS sequence"/>
</dbReference>
<gene>
    <name evidence="2" type="ORF">Prum_032160</name>
</gene>
<dbReference type="AlphaFoldDB" id="A0A6V8L0F0"/>
<keyword evidence="3" id="KW-1185">Reference proteome</keyword>
<proteinExistence type="predicted"/>
<dbReference type="EMBL" id="BLPG01000001">
    <property type="protein sequence ID" value="GFJ89574.1"/>
    <property type="molecule type" value="Genomic_DNA"/>
</dbReference>
<protein>
    <submittedName>
        <fullName evidence="2">Uncharacterized protein</fullName>
    </submittedName>
</protein>
<evidence type="ECO:0000313" key="3">
    <source>
        <dbReference type="Proteomes" id="UP000482960"/>
    </source>
</evidence>
<organism evidence="2 3">
    <name type="scientific">Phytohabitans rumicis</name>
    <dbReference type="NCBI Taxonomy" id="1076125"/>
    <lineage>
        <taxon>Bacteria</taxon>
        <taxon>Bacillati</taxon>
        <taxon>Actinomycetota</taxon>
        <taxon>Actinomycetes</taxon>
        <taxon>Micromonosporales</taxon>
        <taxon>Micromonosporaceae</taxon>
    </lineage>
</organism>
<reference evidence="2 3" key="2">
    <citation type="submission" date="2020-03" db="EMBL/GenBank/DDBJ databases">
        <authorList>
            <person name="Ichikawa N."/>
            <person name="Kimura A."/>
            <person name="Kitahashi Y."/>
            <person name="Uohara A."/>
        </authorList>
    </citation>
    <scope>NUCLEOTIDE SEQUENCE [LARGE SCALE GENOMIC DNA]</scope>
    <source>
        <strain evidence="2 3">NBRC 108638</strain>
    </source>
</reference>
<keyword evidence="1" id="KW-0812">Transmembrane</keyword>
<comment type="caution">
    <text evidence="2">The sequence shown here is derived from an EMBL/GenBank/DDBJ whole genome shotgun (WGS) entry which is preliminary data.</text>
</comment>
<reference evidence="2 3" key="1">
    <citation type="submission" date="2020-03" db="EMBL/GenBank/DDBJ databases">
        <title>Whole genome shotgun sequence of Phytohabitans rumicis NBRC 108638.</title>
        <authorList>
            <person name="Komaki H."/>
            <person name="Tamura T."/>
        </authorList>
    </citation>
    <scope>NUCLEOTIDE SEQUENCE [LARGE SCALE GENOMIC DNA]</scope>
    <source>
        <strain evidence="2 3">NBRC 108638</strain>
    </source>
</reference>